<feature type="transmembrane region" description="Helical" evidence="7">
    <location>
        <begin position="6"/>
        <end position="25"/>
    </location>
</feature>
<dbReference type="InterPro" id="IPR023090">
    <property type="entry name" value="UPF0702_alpha/beta_dom_sf"/>
</dbReference>
<comment type="subcellular location">
    <subcellularLocation>
        <location evidence="1">Cell membrane</location>
        <topology evidence="1">Multi-pass membrane protein</topology>
    </subcellularLocation>
</comment>
<evidence type="ECO:0000256" key="4">
    <source>
        <dbReference type="ARBA" id="ARBA00022692"/>
    </source>
</evidence>
<accession>A0A859F9Y7</accession>
<dbReference type="GO" id="GO:0005886">
    <property type="term" value="C:plasma membrane"/>
    <property type="evidence" value="ECO:0007669"/>
    <property type="project" value="UniProtKB-SubCell"/>
</dbReference>
<dbReference type="KEGG" id="psua:FLK61_24650"/>
<proteinExistence type="inferred from homology"/>
<name>A0A859F9Y7_9BACI</name>
<dbReference type="RefSeq" id="WP_176008013.1">
    <property type="nucleotide sequence ID" value="NZ_CP041372.2"/>
</dbReference>
<evidence type="ECO:0000256" key="1">
    <source>
        <dbReference type="ARBA" id="ARBA00004651"/>
    </source>
</evidence>
<evidence type="ECO:0000313" key="11">
    <source>
        <dbReference type="Proteomes" id="UP000318138"/>
    </source>
</evidence>
<dbReference type="PANTHER" id="PTHR34582">
    <property type="entry name" value="UPF0702 TRANSMEMBRANE PROTEIN YCAP"/>
    <property type="match status" value="1"/>
</dbReference>
<reference evidence="11" key="1">
    <citation type="submission" date="2019-07" db="EMBL/GenBank/DDBJ databases">
        <title>Bacillus alkalisoli sp. nov. isolated from saline soil.</title>
        <authorList>
            <person name="Sun J.-Q."/>
            <person name="Xu L."/>
        </authorList>
    </citation>
    <scope>NUCLEOTIDE SEQUENCE [LARGE SCALE GENOMIC DNA]</scope>
    <source>
        <strain evidence="11">M4U3P1</strain>
    </source>
</reference>
<feature type="domain" description="YetF C-terminal" evidence="8">
    <location>
        <begin position="81"/>
        <end position="183"/>
    </location>
</feature>
<dbReference type="Pfam" id="PF04239">
    <property type="entry name" value="DUF421"/>
    <property type="match status" value="1"/>
</dbReference>
<sequence>MEILVILLRSVLAFGLLLVGARLLGKQTISGMTMFDFIATITIGAIAANLAFDSDIAPEEITTAFAVFVGVLMLIGYGSLKHHGMRKWFAGDPTVVIEDGHLLEKNMRKMRYSIDYLNHQLREKQVFNIEEVAFALVEPNGTLSVQLKPAFRPVTRHDIGIFPARERLPVELIMDGQLIEQNLRENNVALQQVERALLDRGISRVEDVAYAVLGQSGRVYVDTYKDDLEQVTDEE</sequence>
<keyword evidence="3" id="KW-1003">Cell membrane</keyword>
<keyword evidence="4 7" id="KW-0812">Transmembrane</keyword>
<feature type="transmembrane region" description="Helical" evidence="7">
    <location>
        <begin position="32"/>
        <end position="52"/>
    </location>
</feature>
<feature type="transmembrane region" description="Helical" evidence="7">
    <location>
        <begin position="64"/>
        <end position="80"/>
    </location>
</feature>
<evidence type="ECO:0000256" key="5">
    <source>
        <dbReference type="ARBA" id="ARBA00022989"/>
    </source>
</evidence>
<comment type="similarity">
    <text evidence="2">Belongs to the UPF0702 family.</text>
</comment>
<dbReference type="PANTHER" id="PTHR34582:SF7">
    <property type="entry name" value="UPF0702 TRANSMEMBRANE PROTEIN YDFS"/>
    <property type="match status" value="1"/>
</dbReference>
<dbReference type="InterPro" id="IPR007353">
    <property type="entry name" value="DUF421"/>
</dbReference>
<protein>
    <submittedName>
        <fullName evidence="10">DUF421 domain-containing protein</fullName>
    </submittedName>
</protein>
<keyword evidence="11" id="KW-1185">Reference proteome</keyword>
<dbReference type="EMBL" id="CP041372">
    <property type="protein sequence ID" value="QKS69969.1"/>
    <property type="molecule type" value="Genomic_DNA"/>
</dbReference>
<feature type="domain" description="YetF-like N-terminal transmembrane" evidence="9">
    <location>
        <begin position="5"/>
        <end position="76"/>
    </location>
</feature>
<keyword evidence="6 7" id="KW-0472">Membrane</keyword>
<evidence type="ECO:0000259" key="8">
    <source>
        <dbReference type="Pfam" id="PF04239"/>
    </source>
</evidence>
<keyword evidence="5 7" id="KW-1133">Transmembrane helix</keyword>
<dbReference type="InterPro" id="IPR048454">
    <property type="entry name" value="YetF_N"/>
</dbReference>
<evidence type="ECO:0000256" key="6">
    <source>
        <dbReference type="ARBA" id="ARBA00023136"/>
    </source>
</evidence>
<gene>
    <name evidence="10" type="ORF">FLK61_24650</name>
</gene>
<evidence type="ECO:0000256" key="7">
    <source>
        <dbReference type="SAM" id="Phobius"/>
    </source>
</evidence>
<organism evidence="10 11">
    <name type="scientific">Paenalkalicoccus suaedae</name>
    <dbReference type="NCBI Taxonomy" id="2592382"/>
    <lineage>
        <taxon>Bacteria</taxon>
        <taxon>Bacillati</taxon>
        <taxon>Bacillota</taxon>
        <taxon>Bacilli</taxon>
        <taxon>Bacillales</taxon>
        <taxon>Bacillaceae</taxon>
        <taxon>Paenalkalicoccus</taxon>
    </lineage>
</organism>
<dbReference type="Gene3D" id="3.30.240.20">
    <property type="entry name" value="bsu07140 like domains"/>
    <property type="match status" value="2"/>
</dbReference>
<dbReference type="Pfam" id="PF20730">
    <property type="entry name" value="YetF_N"/>
    <property type="match status" value="1"/>
</dbReference>
<dbReference type="AlphaFoldDB" id="A0A859F9Y7"/>
<evidence type="ECO:0000256" key="2">
    <source>
        <dbReference type="ARBA" id="ARBA00006448"/>
    </source>
</evidence>
<evidence type="ECO:0000259" key="9">
    <source>
        <dbReference type="Pfam" id="PF20730"/>
    </source>
</evidence>
<evidence type="ECO:0000313" key="10">
    <source>
        <dbReference type="EMBL" id="QKS69969.1"/>
    </source>
</evidence>
<dbReference type="Proteomes" id="UP000318138">
    <property type="component" value="Chromosome"/>
</dbReference>
<evidence type="ECO:0000256" key="3">
    <source>
        <dbReference type="ARBA" id="ARBA00022475"/>
    </source>
</evidence>